<organism evidence="2 3">
    <name type="scientific">Flavobacterium sediminilitoris</name>
    <dbReference type="NCBI Taxonomy" id="2024526"/>
    <lineage>
        <taxon>Bacteria</taxon>
        <taxon>Pseudomonadati</taxon>
        <taxon>Bacteroidota</taxon>
        <taxon>Flavobacteriia</taxon>
        <taxon>Flavobacteriales</taxon>
        <taxon>Flavobacteriaceae</taxon>
        <taxon>Flavobacterium</taxon>
    </lineage>
</organism>
<dbReference type="Proteomes" id="UP000830454">
    <property type="component" value="Chromosome"/>
</dbReference>
<dbReference type="Pfam" id="PF07566">
    <property type="entry name" value="DUF1543"/>
    <property type="match status" value="1"/>
</dbReference>
<dbReference type="EMBL" id="CP090145">
    <property type="protein sequence ID" value="UOX32778.1"/>
    <property type="molecule type" value="Genomic_DNA"/>
</dbReference>
<proteinExistence type="predicted"/>
<feature type="domain" description="DUF1543" evidence="1">
    <location>
        <begin position="19"/>
        <end position="69"/>
    </location>
</feature>
<reference evidence="2" key="1">
    <citation type="submission" date="2021-12" db="EMBL/GenBank/DDBJ databases">
        <authorList>
            <person name="Cha I.-T."/>
            <person name="Lee K.-E."/>
            <person name="Park S.-J."/>
        </authorList>
    </citation>
    <scope>NUCLEOTIDE SEQUENCE</scope>
    <source>
        <strain evidence="2">YSM-43</strain>
    </source>
</reference>
<evidence type="ECO:0000259" key="1">
    <source>
        <dbReference type="Pfam" id="PF07566"/>
    </source>
</evidence>
<accession>A0ABY4HJB3</accession>
<evidence type="ECO:0000313" key="3">
    <source>
        <dbReference type="Proteomes" id="UP000830454"/>
    </source>
</evidence>
<gene>
    <name evidence="2" type="ORF">LXD69_12100</name>
</gene>
<sequence>MKTSYLHMIMLGCTPKGRLTEQHDIFFGIGTTLVELKEDMVDFWPEANGKIHVDAWQKVTSVDEYSIEVIARNEKNEQEEKLFFLNLGGYKENEFEEYHYKVLTVAKSKAEAIKKAKQTAFYKHYNFKGAVSHIDDQYGVDVDDIHNIEDILLPKFKSLYQLRITKQNDLITDEKHIGYLKFDKIKR</sequence>
<dbReference type="InterPro" id="IPR011440">
    <property type="entry name" value="DUF1543"/>
</dbReference>
<name>A0ABY4HJB3_9FLAO</name>
<dbReference type="Gene3D" id="3.10.20.10">
    <property type="match status" value="2"/>
</dbReference>
<keyword evidence="3" id="KW-1185">Reference proteome</keyword>
<protein>
    <submittedName>
        <fullName evidence="2">DUF1543 domain-containing protein</fullName>
    </submittedName>
</protein>
<dbReference type="RefSeq" id="WP_246915615.1">
    <property type="nucleotide sequence ID" value="NZ_CP090145.1"/>
</dbReference>
<reference evidence="2" key="2">
    <citation type="submission" date="2022-04" db="EMBL/GenBank/DDBJ databases">
        <title>Complete Genome Sequence of Flavobacterium sediminilitoris YSM-43, Isolated from a Tidal Sediment.</title>
        <authorList>
            <person name="Lee P.A."/>
        </authorList>
    </citation>
    <scope>NUCLEOTIDE SEQUENCE</scope>
    <source>
        <strain evidence="2">YSM-43</strain>
    </source>
</reference>
<evidence type="ECO:0000313" key="2">
    <source>
        <dbReference type="EMBL" id="UOX32778.1"/>
    </source>
</evidence>